<dbReference type="AlphaFoldDB" id="A0AAJ0BGI2"/>
<keyword evidence="4" id="KW-1185">Reference proteome</keyword>
<accession>A0AAJ0BGI2</accession>
<keyword evidence="2" id="KW-0732">Signal</keyword>
<evidence type="ECO:0000313" key="3">
    <source>
        <dbReference type="EMBL" id="KAK1756397.1"/>
    </source>
</evidence>
<evidence type="ECO:0000256" key="2">
    <source>
        <dbReference type="SAM" id="SignalP"/>
    </source>
</evidence>
<feature type="transmembrane region" description="Helical" evidence="1">
    <location>
        <begin position="58"/>
        <end position="77"/>
    </location>
</feature>
<reference evidence="3" key="1">
    <citation type="submission" date="2023-06" db="EMBL/GenBank/DDBJ databases">
        <title>Genome-scale phylogeny and comparative genomics of the fungal order Sordariales.</title>
        <authorList>
            <consortium name="Lawrence Berkeley National Laboratory"/>
            <person name="Hensen N."/>
            <person name="Bonometti L."/>
            <person name="Westerberg I."/>
            <person name="Brannstrom I.O."/>
            <person name="Guillou S."/>
            <person name="Cros-Aarteil S."/>
            <person name="Calhoun S."/>
            <person name="Haridas S."/>
            <person name="Kuo A."/>
            <person name="Mondo S."/>
            <person name="Pangilinan J."/>
            <person name="Riley R."/>
            <person name="Labutti K."/>
            <person name="Andreopoulos B."/>
            <person name="Lipzen A."/>
            <person name="Chen C."/>
            <person name="Yanf M."/>
            <person name="Daum C."/>
            <person name="Ng V."/>
            <person name="Clum A."/>
            <person name="Steindorff A."/>
            <person name="Ohm R."/>
            <person name="Martin F."/>
            <person name="Silar P."/>
            <person name="Natvig D."/>
            <person name="Lalanne C."/>
            <person name="Gautier V."/>
            <person name="Ament-Velasquez S.L."/>
            <person name="Kruys A."/>
            <person name="Hutchinson M.I."/>
            <person name="Powell A.J."/>
            <person name="Barry K."/>
            <person name="Miller A.N."/>
            <person name="Grigoriev I.V."/>
            <person name="Debuchy R."/>
            <person name="Gladieux P."/>
            <person name="Thoren M.H."/>
            <person name="Johannesson H."/>
        </authorList>
    </citation>
    <scope>NUCLEOTIDE SEQUENCE</scope>
    <source>
        <strain evidence="3">PSN4</strain>
    </source>
</reference>
<keyword evidence="1" id="KW-0472">Membrane</keyword>
<name>A0AAJ0BGI2_9PEZI</name>
<protein>
    <submittedName>
        <fullName evidence="3">Uncharacterized protein</fullName>
    </submittedName>
</protein>
<keyword evidence="1" id="KW-1133">Transmembrane helix</keyword>
<dbReference type="EMBL" id="MU839832">
    <property type="protein sequence ID" value="KAK1756397.1"/>
    <property type="molecule type" value="Genomic_DNA"/>
</dbReference>
<sequence>MPFLSIITSLAIAALSLFTLQNATRSVPKLQKYESKAEKAAKWSSAADKRLKDTRRTVTAGIVMTSLSLLSSLYLLVYGSGKILSVQFVWALAMAVCELRTAEYIRSFWDGERKVPLLEDYNAAIGDMAVVKDMSVALGSCWGVMVLLRVFGY</sequence>
<keyword evidence="1" id="KW-0812">Transmembrane</keyword>
<evidence type="ECO:0000313" key="4">
    <source>
        <dbReference type="Proteomes" id="UP001239445"/>
    </source>
</evidence>
<feature type="chain" id="PRO_5042470186" evidence="2">
    <location>
        <begin position="27"/>
        <end position="153"/>
    </location>
</feature>
<organism evidence="3 4">
    <name type="scientific">Echria macrotheca</name>
    <dbReference type="NCBI Taxonomy" id="438768"/>
    <lineage>
        <taxon>Eukaryota</taxon>
        <taxon>Fungi</taxon>
        <taxon>Dikarya</taxon>
        <taxon>Ascomycota</taxon>
        <taxon>Pezizomycotina</taxon>
        <taxon>Sordariomycetes</taxon>
        <taxon>Sordariomycetidae</taxon>
        <taxon>Sordariales</taxon>
        <taxon>Schizotheciaceae</taxon>
        <taxon>Echria</taxon>
    </lineage>
</organism>
<feature type="signal peptide" evidence="2">
    <location>
        <begin position="1"/>
        <end position="26"/>
    </location>
</feature>
<comment type="caution">
    <text evidence="3">The sequence shown here is derived from an EMBL/GenBank/DDBJ whole genome shotgun (WGS) entry which is preliminary data.</text>
</comment>
<dbReference type="Proteomes" id="UP001239445">
    <property type="component" value="Unassembled WGS sequence"/>
</dbReference>
<proteinExistence type="predicted"/>
<evidence type="ECO:0000256" key="1">
    <source>
        <dbReference type="SAM" id="Phobius"/>
    </source>
</evidence>
<gene>
    <name evidence="3" type="ORF">QBC47DRAFT_379871</name>
</gene>
<feature type="transmembrane region" description="Helical" evidence="1">
    <location>
        <begin position="129"/>
        <end position="151"/>
    </location>
</feature>